<feature type="compositionally biased region" description="Polar residues" evidence="2">
    <location>
        <begin position="320"/>
        <end position="340"/>
    </location>
</feature>
<feature type="region of interest" description="Disordered" evidence="2">
    <location>
        <begin position="1658"/>
        <end position="1722"/>
    </location>
</feature>
<organism evidence="3 4">
    <name type="scientific">Bodo saltans</name>
    <name type="common">Flagellated protozoan</name>
    <dbReference type="NCBI Taxonomy" id="75058"/>
    <lineage>
        <taxon>Eukaryota</taxon>
        <taxon>Discoba</taxon>
        <taxon>Euglenozoa</taxon>
        <taxon>Kinetoplastea</taxon>
        <taxon>Metakinetoplastina</taxon>
        <taxon>Eubodonida</taxon>
        <taxon>Bodonidae</taxon>
        <taxon>Bodo</taxon>
    </lineage>
</organism>
<feature type="compositionally biased region" description="Gly residues" evidence="2">
    <location>
        <begin position="1794"/>
        <end position="1804"/>
    </location>
</feature>
<feature type="compositionally biased region" description="Low complexity" evidence="2">
    <location>
        <begin position="104"/>
        <end position="115"/>
    </location>
</feature>
<feature type="region of interest" description="Disordered" evidence="2">
    <location>
        <begin position="1518"/>
        <end position="1632"/>
    </location>
</feature>
<feature type="compositionally biased region" description="Low complexity" evidence="2">
    <location>
        <begin position="1757"/>
        <end position="1770"/>
    </location>
</feature>
<feature type="region of interest" description="Disordered" evidence="2">
    <location>
        <begin position="320"/>
        <end position="347"/>
    </location>
</feature>
<evidence type="ECO:0000256" key="1">
    <source>
        <dbReference type="SAM" id="Coils"/>
    </source>
</evidence>
<feature type="coiled-coil region" evidence="1">
    <location>
        <begin position="1849"/>
        <end position="1876"/>
    </location>
</feature>
<feature type="compositionally biased region" description="Low complexity" evidence="2">
    <location>
        <begin position="130"/>
        <end position="139"/>
    </location>
</feature>
<dbReference type="EMBL" id="CYKH01001976">
    <property type="protein sequence ID" value="CUG91876.1"/>
    <property type="molecule type" value="Genomic_DNA"/>
</dbReference>
<keyword evidence="4" id="KW-1185">Reference proteome</keyword>
<feature type="region of interest" description="Disordered" evidence="2">
    <location>
        <begin position="1192"/>
        <end position="1217"/>
    </location>
</feature>
<accession>A0A0S4JNY6</accession>
<feature type="compositionally biased region" description="Acidic residues" evidence="2">
    <location>
        <begin position="1526"/>
        <end position="1540"/>
    </location>
</feature>
<keyword evidence="1" id="KW-0175">Coiled coil</keyword>
<evidence type="ECO:0000256" key="2">
    <source>
        <dbReference type="SAM" id="MobiDB-lite"/>
    </source>
</evidence>
<name>A0A0S4JNY6_BODSA</name>
<feature type="region of interest" description="Disordered" evidence="2">
    <location>
        <begin position="1361"/>
        <end position="1412"/>
    </location>
</feature>
<reference evidence="4" key="1">
    <citation type="submission" date="2015-09" db="EMBL/GenBank/DDBJ databases">
        <authorList>
            <consortium name="Pathogen Informatics"/>
        </authorList>
    </citation>
    <scope>NUCLEOTIDE SEQUENCE [LARGE SCALE GENOMIC DNA]</scope>
    <source>
        <strain evidence="4">Lake Konstanz</strain>
    </source>
</reference>
<feature type="compositionally biased region" description="Basic and acidic residues" evidence="2">
    <location>
        <begin position="1610"/>
        <end position="1619"/>
    </location>
</feature>
<dbReference type="VEuPathDB" id="TriTrypDB:BSAL_34580"/>
<evidence type="ECO:0000313" key="4">
    <source>
        <dbReference type="Proteomes" id="UP000051952"/>
    </source>
</evidence>
<protein>
    <submittedName>
        <fullName evidence="3">Uncharacterized protein</fullName>
    </submittedName>
</protein>
<feature type="compositionally biased region" description="Basic and acidic residues" evidence="2">
    <location>
        <begin position="1334"/>
        <end position="1343"/>
    </location>
</feature>
<feature type="compositionally biased region" description="Polar residues" evidence="2">
    <location>
        <begin position="1690"/>
        <end position="1704"/>
    </location>
</feature>
<sequence>MQPPTTVISSSWPVHLIPMCLDGGSTAKLPFPHVLDIAHLVDSCALQYYPAPTVIVASPKPPPQATPFATAVDRRTSVAAHQSSPLVRKRSVVGFSPDGGGGSPSSPGNPRLLSPTTGELGEFSLTDSITSPSPTKPSTGNRRRSSVVPTATLPPAVAVPDRYEVNMQPAGTVLLVGGSFHEPRRTASGAELRSFADEEKYYVLSIPNLRMFLQPQNPEQLALLNQYVPQWIRVSNQQMFNSRMILVRAEFSAVPIGRAPPSHAATGDDAAWHIYQQQCLRDDLEFCRHLTSAVFALGAFSNAREATNDKGVPDRVAQKTVSLSSSGNNKADAASTSHESSPSKRAAATHAADVAALGKKFATVVVPFSFGSQDRLAVSVKHEALGWYVPAHNRSSASIMQLLASHDMSKPPLIVELAPKQASGQQDDQPIAGAHHRRRGGNSIRDAVNSRVRVLCKFSWVADENFVLRVALKASSLLRRDFCLTDPVCFVSAKAQPGSGGEENNDTASPSSGGGPVAYTYKYVTEAYRNKLDAQFCPMMFALPMEIPKCVQSNYLIDFVADSGASPSVQQGATSSKRHTQQLQSFIFPPNVLPPVVAPQTTVADIRTDHENLMSTVFTGHRFGDDILLPYVNAEETLTIEVVDATYDPIVKDTLPSLVGSAQITVQELLDKADTIASTTALIAAPVIGKKDSAAAADSTTTRISLALPSGSNGGAVTITSSTPASTVDRIRTRQKRRFPVAASRFVFHSVAEATSSENSHMLLRNVRGPELQLGSVAKQLRPSFLSFFQGGQWDLSSIIILDATPSTLWAYYNSFLPNDMPGVGEIPGAVPTKAQSQQHGGANKGKSIFETVVVTINRLLVPILTRGGSDLYVANRGQDGNVSLTSVHNYPDGFGVHVDESSVKNLNPNDVFSSFSMPVAATPAAAAPFRSAGTTPWEAPIQASQVVSVEDDGQAKSMPHLNPDVLFEVTAMSQNTDATSSMDEPKQSEPHSSSLPKGASGKQIFSIIRDWGGESTLRALNERIETIVLRTRAAAGLPNPDDFLEKTLAELQVAESGGSPRKMQTSKSLVLPPPPHLIPRLPILLAPILRRAMSRCVALTHQRHQTSTRANHGDRSAIPAHPFHVVTLMIHSDVDDLSDCISLLLSWQARPVFFILIFLDDTASSQFSGIPNCMTLDLACCSRPQQHEQRSAFVGVPADRQSIGQQPKKESPAASAQGGGGVCHCLTNYEVPLTSVHKQLAALETVVQRIPLAFLNFARLCGAQPEPISIPAPTTLAPPQFHHRAPLSTSKSGRPASDSTPSHENQSEVTPKKQSAAQRQQDEQARQQLKQQAAHDEEQHKFSDAREKFLYAFGFKKRPAPVKPTTTRLGASMSMPPGSILHSSAPGGGKPPSASASPTKPTFVAEDSERRDSGAMMQNENAVAIVSDQPVRSTDFRGAMVSIVDVYMNDEQIREWETDPQRLRSKLQAFRGGNAGGGGASGTRAASVAGNVLNTDTVSSPLVDDSLIRLHLQRLRSTSATGESENGDEDGNDDVDLDDSVLSAEGDHLNEPIQLLSRRTRQDGHWKQSNVRVNGMEIFTSKLPQPPNTGRRGGAKNNRRTSASAQNRLDTHDDKDTDAGGSDDEEKENEVLTARQMAQRRERVETEQAVERALTRVMGSRAKQHLQKPQLHSRLLSASAQIERRRKSSLGSTAGEESQQDSSAAGGVRRSDSSAGGPRVLPESAKYFREYLAHTQANMLSSRLSDRVATSLSRPGTAGTSRSSSRSSAYIPTRPDSARNRDGGGNASQSRRAGGGGGGGAAGGDEEDDGNIRFQQLPFDKRLKLQQLTNADHRSFGGPKLQEDVIFEQEAELERRRLKNARRRETERVEEIFRNQRASEQLEKNRARLHQMLLSSTNQDDDDLDTTKS</sequence>
<feature type="compositionally biased region" description="Polar residues" evidence="2">
    <location>
        <begin position="1288"/>
        <end position="1314"/>
    </location>
</feature>
<feature type="region of interest" description="Disordered" evidence="2">
    <location>
        <begin position="1749"/>
        <end position="1812"/>
    </location>
</feature>
<proteinExistence type="predicted"/>
<feature type="region of interest" description="Disordered" evidence="2">
    <location>
        <begin position="1272"/>
        <end position="1343"/>
    </location>
</feature>
<dbReference type="Proteomes" id="UP000051952">
    <property type="component" value="Unassembled WGS sequence"/>
</dbReference>
<evidence type="ECO:0000313" key="3">
    <source>
        <dbReference type="EMBL" id="CUG91876.1"/>
    </source>
</evidence>
<feature type="region of interest" description="Disordered" evidence="2">
    <location>
        <begin position="977"/>
        <end position="1001"/>
    </location>
</feature>
<feature type="region of interest" description="Disordered" evidence="2">
    <location>
        <begin position="76"/>
        <end position="149"/>
    </location>
</feature>
<feature type="region of interest" description="Disordered" evidence="2">
    <location>
        <begin position="421"/>
        <end position="443"/>
    </location>
</feature>
<gene>
    <name evidence="3" type="ORF">BSAL_34580</name>
</gene>
<feature type="compositionally biased region" description="Low complexity" evidence="2">
    <location>
        <begin position="1392"/>
        <end position="1403"/>
    </location>
</feature>